<sequence length="418" mass="47318">MFSLIKFELKKLAKKKSNIVTILGSLIFTIIICSMNITRFEYLGIKGHSTGFKAIELKKQDAKKLPIEITEDQVKKDIKDYQSLFSNPKNTKKNEEGRASLKDDAFLKFVYPKYDYLVMIALNYCEPGHESEISNFSNLSRLKLQNEAKFYETGNNKISTFLNMDHKGGNYSDKEKKFWINKISKVKTPYTYGYHEGWESLLTIFAILVFTLLAIIITIAPMFAGEYQCGADSIILSSKYGKTKIIKAKIIAAFTFATIIFVLNLIFILSIPLLSFGTDGWNLPIQIKNAITVAPYKATFLEATFMCIGIAYVVILGTVSCTLLLSAKLKTPFTVLIVQIIILFVSLFMKEGADNSFYNHILYLLPSKAIEYDFSKYLSYSFGGLIISLLLMRVIVYGAMAVISLPIIRNAFRKHQVQ</sequence>
<dbReference type="AlphaFoldDB" id="A0A6M0SWF4"/>
<feature type="transmembrane region" description="Helical" evidence="1">
    <location>
        <begin position="20"/>
        <end position="37"/>
    </location>
</feature>
<evidence type="ECO:0000313" key="2">
    <source>
        <dbReference type="EMBL" id="NFA59594.1"/>
    </source>
</evidence>
<dbReference type="PANTHER" id="PTHR37305">
    <property type="entry name" value="INTEGRAL MEMBRANE PROTEIN-RELATED"/>
    <property type="match status" value="1"/>
</dbReference>
<feature type="transmembrane region" description="Helical" evidence="1">
    <location>
        <begin position="201"/>
        <end position="224"/>
    </location>
</feature>
<comment type="caution">
    <text evidence="2">The sequence shown here is derived from an EMBL/GenBank/DDBJ whole genome shotgun (WGS) entry which is preliminary data.</text>
</comment>
<dbReference type="EMBL" id="SGJP01000006">
    <property type="protein sequence ID" value="NFA59594.1"/>
    <property type="molecule type" value="Genomic_DNA"/>
</dbReference>
<feature type="transmembrane region" description="Helical" evidence="1">
    <location>
        <begin position="250"/>
        <end position="274"/>
    </location>
</feature>
<evidence type="ECO:0000313" key="3">
    <source>
        <dbReference type="Proteomes" id="UP000473089"/>
    </source>
</evidence>
<dbReference type="Proteomes" id="UP000473089">
    <property type="component" value="Unassembled WGS sequence"/>
</dbReference>
<keyword evidence="1" id="KW-0472">Membrane</keyword>
<accession>A0A6M0SWF4</accession>
<evidence type="ECO:0000256" key="1">
    <source>
        <dbReference type="SAM" id="Phobius"/>
    </source>
</evidence>
<feature type="transmembrane region" description="Helical" evidence="1">
    <location>
        <begin position="303"/>
        <end position="325"/>
    </location>
</feature>
<keyword evidence="1" id="KW-1133">Transmembrane helix</keyword>
<feature type="transmembrane region" description="Helical" evidence="1">
    <location>
        <begin position="382"/>
        <end position="408"/>
    </location>
</feature>
<keyword evidence="1" id="KW-0812">Transmembrane</keyword>
<gene>
    <name evidence="2" type="ORF">EXM42_04045</name>
</gene>
<dbReference type="PANTHER" id="PTHR37305:SF1">
    <property type="entry name" value="MEMBRANE PROTEIN"/>
    <property type="match status" value="1"/>
</dbReference>
<protein>
    <submittedName>
        <fullName evidence="2">Uncharacterized protein</fullName>
    </submittedName>
</protein>
<proteinExistence type="predicted"/>
<reference evidence="2 3" key="1">
    <citation type="submission" date="2019-02" db="EMBL/GenBank/DDBJ databases">
        <title>Genome sequencing of Clostridium botulinum clinical isolates.</title>
        <authorList>
            <person name="Brunt J."/>
            <person name="Van Vliet A.H.M."/>
            <person name="Stringer S.C."/>
            <person name="Grant K.A."/>
            <person name="Carter A.C."/>
            <person name="Peck M.W."/>
        </authorList>
    </citation>
    <scope>NUCLEOTIDE SEQUENCE [LARGE SCALE GENOMIC DNA]</scope>
    <source>
        <strain evidence="2 3">R1125/03</strain>
    </source>
</reference>
<name>A0A6M0SWF4_CLOBO</name>
<organism evidence="2 3">
    <name type="scientific">Clostridium botulinum</name>
    <dbReference type="NCBI Taxonomy" id="1491"/>
    <lineage>
        <taxon>Bacteria</taxon>
        <taxon>Bacillati</taxon>
        <taxon>Bacillota</taxon>
        <taxon>Clostridia</taxon>
        <taxon>Eubacteriales</taxon>
        <taxon>Clostridiaceae</taxon>
        <taxon>Clostridium</taxon>
    </lineage>
</organism>
<feature type="transmembrane region" description="Helical" evidence="1">
    <location>
        <begin position="332"/>
        <end position="349"/>
    </location>
</feature>